<dbReference type="InterPro" id="IPR002577">
    <property type="entry name" value="HTH_HxlR"/>
</dbReference>
<evidence type="ECO:0000256" key="2">
    <source>
        <dbReference type="ARBA" id="ARBA00023125"/>
    </source>
</evidence>
<accession>A0A0D8LDR5</accession>
<dbReference type="PATRIC" id="fig|582.24.peg.873"/>
<proteinExistence type="predicted"/>
<sequence length="132" mass="14883">MQNSEIDKINSPDSGGEDEAECLAVLKVLDRIGDKWTVMVLGALADGTLRFNTILRTINGISHRMLTLTLRSLERDGLVTRKIYPTIPPRVEYTLTEIGHSLIVPLLSLSDWGNEHLPQIEKARERYDKLSK</sequence>
<dbReference type="GO" id="GO:0003677">
    <property type="term" value="F:DNA binding"/>
    <property type="evidence" value="ECO:0007669"/>
    <property type="project" value="UniProtKB-KW"/>
</dbReference>
<evidence type="ECO:0000256" key="1">
    <source>
        <dbReference type="ARBA" id="ARBA00023015"/>
    </source>
</evidence>
<protein>
    <recommendedName>
        <fullName evidence="4">HTH hxlR-type domain-containing protein</fullName>
    </recommendedName>
</protein>
<dbReference type="Gene3D" id="1.10.10.10">
    <property type="entry name" value="Winged helix-like DNA-binding domain superfamily/Winged helix DNA-binding domain"/>
    <property type="match status" value="1"/>
</dbReference>
<keyword evidence="3" id="KW-0804">Transcription</keyword>
<dbReference type="PROSITE" id="PS51118">
    <property type="entry name" value="HTH_HXLR"/>
    <property type="match status" value="1"/>
</dbReference>
<dbReference type="InterPro" id="IPR036388">
    <property type="entry name" value="WH-like_DNA-bd_sf"/>
</dbReference>
<dbReference type="Proteomes" id="UP000032582">
    <property type="component" value="Unassembled WGS sequence"/>
</dbReference>
<comment type="caution">
    <text evidence="5">The sequence shown here is derived from an EMBL/GenBank/DDBJ whole genome shotgun (WGS) entry which is preliminary data.</text>
</comment>
<dbReference type="Pfam" id="PF01638">
    <property type="entry name" value="HxlR"/>
    <property type="match status" value="1"/>
</dbReference>
<gene>
    <name evidence="5" type="ORF">UA45_02915</name>
</gene>
<dbReference type="PANTHER" id="PTHR33204:SF39">
    <property type="entry name" value="TRANSCRIPTIONAL REGULATORY PROTEIN"/>
    <property type="match status" value="1"/>
</dbReference>
<name>A0A0D8LDR5_MORMO</name>
<dbReference type="PANTHER" id="PTHR33204">
    <property type="entry name" value="TRANSCRIPTIONAL REGULATOR, MARR FAMILY"/>
    <property type="match status" value="1"/>
</dbReference>
<keyword evidence="1" id="KW-0805">Transcription regulation</keyword>
<dbReference type="InterPro" id="IPR036390">
    <property type="entry name" value="WH_DNA-bd_sf"/>
</dbReference>
<feature type="domain" description="HTH hxlR-type" evidence="4">
    <location>
        <begin position="22"/>
        <end position="121"/>
    </location>
</feature>
<evidence type="ECO:0000313" key="5">
    <source>
        <dbReference type="EMBL" id="KJF78903.1"/>
    </source>
</evidence>
<dbReference type="AlphaFoldDB" id="A0A0D8LDR5"/>
<evidence type="ECO:0000256" key="3">
    <source>
        <dbReference type="ARBA" id="ARBA00023163"/>
    </source>
</evidence>
<evidence type="ECO:0000259" key="4">
    <source>
        <dbReference type="PROSITE" id="PS51118"/>
    </source>
</evidence>
<dbReference type="SUPFAM" id="SSF46785">
    <property type="entry name" value="Winged helix' DNA-binding domain"/>
    <property type="match status" value="1"/>
</dbReference>
<keyword evidence="2" id="KW-0238">DNA-binding</keyword>
<organism evidence="5 6">
    <name type="scientific">Morganella morganii</name>
    <name type="common">Proteus morganii</name>
    <dbReference type="NCBI Taxonomy" id="582"/>
    <lineage>
        <taxon>Bacteria</taxon>
        <taxon>Pseudomonadati</taxon>
        <taxon>Pseudomonadota</taxon>
        <taxon>Gammaproteobacteria</taxon>
        <taxon>Enterobacterales</taxon>
        <taxon>Morganellaceae</taxon>
        <taxon>Morganella</taxon>
    </lineage>
</organism>
<evidence type="ECO:0000313" key="6">
    <source>
        <dbReference type="Proteomes" id="UP000032582"/>
    </source>
</evidence>
<reference evidence="5 6" key="1">
    <citation type="submission" date="2015-02" db="EMBL/GenBank/DDBJ databases">
        <title>Whole genome shotgun sequencing of cultured foodborne pathogen.</title>
        <authorList>
            <person name="Timme R."/>
            <person name="Allard M.W."/>
            <person name="Strain E."/>
            <person name="Evans P.S."/>
            <person name="Brown E."/>
        </authorList>
    </citation>
    <scope>NUCLEOTIDE SEQUENCE [LARGE SCALE GENOMIC DNA]</scope>
    <source>
        <strain evidence="5 6">GCSL-TSO-24</strain>
    </source>
</reference>
<dbReference type="EMBL" id="JZSH01000016">
    <property type="protein sequence ID" value="KJF78903.1"/>
    <property type="molecule type" value="Genomic_DNA"/>
</dbReference>